<keyword evidence="6" id="KW-0571">Peptide transport</keyword>
<dbReference type="EMBL" id="ACJD01000007">
    <property type="protein sequence ID" value="EEH13087.1"/>
    <property type="molecule type" value="Genomic_DNA"/>
</dbReference>
<feature type="transmembrane region" description="Helical" evidence="11">
    <location>
        <begin position="224"/>
        <end position="245"/>
    </location>
</feature>
<evidence type="ECO:0000256" key="2">
    <source>
        <dbReference type="ARBA" id="ARBA00009306"/>
    </source>
</evidence>
<evidence type="ECO:0000256" key="8">
    <source>
        <dbReference type="ARBA" id="ARBA00022989"/>
    </source>
</evidence>
<dbReference type="SUPFAM" id="SSF161098">
    <property type="entry name" value="MetI-like"/>
    <property type="match status" value="1"/>
</dbReference>
<evidence type="ECO:0000256" key="7">
    <source>
        <dbReference type="ARBA" id="ARBA00022927"/>
    </source>
</evidence>
<sequence>MPSMCWWTSFIQSLIRGYAMTELASPTSFSMPDIGKSPVVLTARRLMRHRSFRIGLVLLLIVVLAAVLAPWITNGKPNATSVRMRFQPPSLEHLFGTDNFGRDLWTRVLYGAQVSLWIGLTVAVLSAILGAIIGIAAAWYRRFDTLLMRVMDALMAFPAILLAIGISAALGPHLSSVIIALTSAYIPRCARIVRASALVLRETDYVDAARLAGASDLRIITRHILPNCLAPLLVTLTFVFAYAILAEATLSFLGIGTPPPHASWGSIVAQGRDYSVDAWWIMLFPGIAITISALAINLIGDGLRDVLDPRLKMEG</sequence>
<evidence type="ECO:0000256" key="5">
    <source>
        <dbReference type="ARBA" id="ARBA00022692"/>
    </source>
</evidence>
<dbReference type="InterPro" id="IPR000515">
    <property type="entry name" value="MetI-like"/>
</dbReference>
<protein>
    <submittedName>
        <fullName evidence="13">Peptide ABC transporter permease</fullName>
    </submittedName>
</protein>
<keyword evidence="5 11" id="KW-0812">Transmembrane</keyword>
<dbReference type="InterPro" id="IPR050366">
    <property type="entry name" value="BP-dependent_transpt_permease"/>
</dbReference>
<keyword evidence="9 11" id="KW-0472">Membrane</keyword>
<keyword evidence="8 11" id="KW-1133">Transmembrane helix</keyword>
<dbReference type="PANTHER" id="PTHR43386:SF1">
    <property type="entry name" value="D,D-DIPEPTIDE TRANSPORT SYSTEM PERMEASE PROTEIN DDPC-RELATED"/>
    <property type="match status" value="1"/>
</dbReference>
<organism evidence="13 14">
    <name type="scientific">Brucella ceti str. Cudo</name>
    <dbReference type="NCBI Taxonomy" id="595497"/>
    <lineage>
        <taxon>Bacteria</taxon>
        <taxon>Pseudomonadati</taxon>
        <taxon>Pseudomonadota</taxon>
        <taxon>Alphaproteobacteria</taxon>
        <taxon>Hyphomicrobiales</taxon>
        <taxon>Brucellaceae</taxon>
        <taxon>Brucella/Ochrobactrum group</taxon>
        <taxon>Brucella</taxon>
    </lineage>
</organism>
<keyword evidence="3 11" id="KW-0813">Transport</keyword>
<dbReference type="Pfam" id="PF00528">
    <property type="entry name" value="BPD_transp_1"/>
    <property type="match status" value="1"/>
</dbReference>
<feature type="transmembrane region" description="Helical" evidence="11">
    <location>
        <begin position="152"/>
        <end position="170"/>
    </location>
</feature>
<dbReference type="CDD" id="cd06261">
    <property type="entry name" value="TM_PBP2"/>
    <property type="match status" value="1"/>
</dbReference>
<comment type="subcellular location">
    <subcellularLocation>
        <location evidence="1">Cell inner membrane</location>
        <topology evidence="1">Multi-pass membrane protein</topology>
    </subcellularLocation>
    <subcellularLocation>
        <location evidence="11">Cell membrane</location>
        <topology evidence="11">Multi-pass membrane protein</topology>
    </subcellularLocation>
</comment>
<dbReference type="PROSITE" id="PS50928">
    <property type="entry name" value="ABC_TM1"/>
    <property type="match status" value="1"/>
</dbReference>
<evidence type="ECO:0000256" key="4">
    <source>
        <dbReference type="ARBA" id="ARBA00022475"/>
    </source>
</evidence>
<dbReference type="GO" id="GO:0005886">
    <property type="term" value="C:plasma membrane"/>
    <property type="evidence" value="ECO:0007669"/>
    <property type="project" value="UniProtKB-SubCell"/>
</dbReference>
<evidence type="ECO:0000256" key="6">
    <source>
        <dbReference type="ARBA" id="ARBA00022856"/>
    </source>
</evidence>
<reference evidence="13 14" key="1">
    <citation type="submission" date="2009-03" db="EMBL/GenBank/DDBJ databases">
        <authorList>
            <person name="Setubal J.C."/>
            <person name="Boyle S."/>
            <person name="Crasta O.R."/>
            <person name="Gillespie J.J."/>
            <person name="Kenyon R.W."/>
            <person name="Lu J."/>
            <person name="Mane S."/>
            <person name="Nagrani S."/>
            <person name="Shallom J.M."/>
            <person name="Shallom S."/>
            <person name="Shukla M."/>
            <person name="Snyder E.E."/>
            <person name="Sobral B.W."/>
            <person name="Wattam A.R."/>
            <person name="Will R."/>
            <person name="Williams K."/>
            <person name="Yoo H."/>
            <person name="Bruce D.H."/>
            <person name="Detter C."/>
            <person name="Munk C."/>
            <person name="Brettin T.S."/>
            <person name="Ficht T."/>
        </authorList>
    </citation>
    <scope>NUCLEOTIDE SEQUENCE [LARGE SCALE GENOMIC DNA]</scope>
    <source>
        <strain evidence="13 14">Cudo</strain>
    </source>
</reference>
<evidence type="ECO:0000259" key="12">
    <source>
        <dbReference type="PROSITE" id="PS50928"/>
    </source>
</evidence>
<proteinExistence type="inferred from homology"/>
<accession>C0GB69</accession>
<name>C0GB69_9HYPH</name>
<feature type="transmembrane region" description="Helical" evidence="11">
    <location>
        <begin position="114"/>
        <end position="140"/>
    </location>
</feature>
<comment type="similarity">
    <text evidence="2 11">Belongs to the binding-protein-dependent transport system permease family.</text>
</comment>
<keyword evidence="7" id="KW-0653">Protein transport</keyword>
<dbReference type="InterPro" id="IPR025966">
    <property type="entry name" value="OppC_N"/>
</dbReference>
<comment type="caution">
    <text evidence="13">The sequence shown here is derived from an EMBL/GenBank/DDBJ whole genome shotgun (WGS) entry which is preliminary data.</text>
</comment>
<dbReference type="AlphaFoldDB" id="C0GB69"/>
<comment type="function">
    <text evidence="10">Probably part of an ABC transporter complex that could be involved in peptide import. Probably responsible for the translocation of the substrate across the membrane.</text>
</comment>
<evidence type="ECO:0000256" key="1">
    <source>
        <dbReference type="ARBA" id="ARBA00004429"/>
    </source>
</evidence>
<dbReference type="Proteomes" id="UP000003678">
    <property type="component" value="Unassembled WGS sequence"/>
</dbReference>
<evidence type="ECO:0000313" key="13">
    <source>
        <dbReference type="EMBL" id="EEH13087.1"/>
    </source>
</evidence>
<gene>
    <name evidence="13" type="ORF">BCETI_7000563</name>
</gene>
<dbReference type="GO" id="GO:0055085">
    <property type="term" value="P:transmembrane transport"/>
    <property type="evidence" value="ECO:0007669"/>
    <property type="project" value="InterPro"/>
</dbReference>
<dbReference type="InterPro" id="IPR035906">
    <property type="entry name" value="MetI-like_sf"/>
</dbReference>
<dbReference type="GO" id="GO:0015833">
    <property type="term" value="P:peptide transport"/>
    <property type="evidence" value="ECO:0007669"/>
    <property type="project" value="UniProtKB-KW"/>
</dbReference>
<dbReference type="Pfam" id="PF12911">
    <property type="entry name" value="OppC_N"/>
    <property type="match status" value="1"/>
</dbReference>
<keyword evidence="4" id="KW-1003">Cell membrane</keyword>
<dbReference type="PANTHER" id="PTHR43386">
    <property type="entry name" value="OLIGOPEPTIDE TRANSPORT SYSTEM PERMEASE PROTEIN APPC"/>
    <property type="match status" value="1"/>
</dbReference>
<evidence type="ECO:0000313" key="14">
    <source>
        <dbReference type="Proteomes" id="UP000003678"/>
    </source>
</evidence>
<evidence type="ECO:0000256" key="9">
    <source>
        <dbReference type="ARBA" id="ARBA00023136"/>
    </source>
</evidence>
<evidence type="ECO:0000256" key="3">
    <source>
        <dbReference type="ARBA" id="ARBA00022448"/>
    </source>
</evidence>
<feature type="transmembrane region" description="Helical" evidence="11">
    <location>
        <begin position="54"/>
        <end position="73"/>
    </location>
</feature>
<feature type="transmembrane region" description="Helical" evidence="11">
    <location>
        <begin position="278"/>
        <end position="300"/>
    </location>
</feature>
<evidence type="ECO:0000256" key="11">
    <source>
        <dbReference type="RuleBase" id="RU363032"/>
    </source>
</evidence>
<evidence type="ECO:0000256" key="10">
    <source>
        <dbReference type="ARBA" id="ARBA00025454"/>
    </source>
</evidence>
<dbReference type="Gene3D" id="1.10.3720.10">
    <property type="entry name" value="MetI-like"/>
    <property type="match status" value="1"/>
</dbReference>
<dbReference type="GO" id="GO:0015031">
    <property type="term" value="P:protein transport"/>
    <property type="evidence" value="ECO:0007669"/>
    <property type="project" value="UniProtKB-KW"/>
</dbReference>
<feature type="domain" description="ABC transmembrane type-1" evidence="12">
    <location>
        <begin position="116"/>
        <end position="300"/>
    </location>
</feature>